<dbReference type="PANTHER" id="PTHR30524">
    <property type="entry name" value="MANNITOL-1-PHOSPHATE 5-DEHYDROGENASE"/>
    <property type="match status" value="1"/>
</dbReference>
<sequence>MANTAIQILQFGTGNFLRAFFGSMVQDLNETGNNLNICIIQSTSSDNLLRLAAQDYSFSLLVAGFKDGEKVEQIRPINCIKDGLKLPQEQDKFMEFASSSQLKWIISNVTEAGMVMKEEGPFEKFAESFAGRLTQWLFRRFETIPEMKTVVLPCELLPDNGTLLKSFVLSHAKKWELSLEFQSWIQDKVSFHNSLVDRIVPGFPSHLNLKEKESDPFLVQAEPYALWAIEGVENDRTHLPFLDSSSEVILTGDISGYALRKVRILNASHTAMTGHGLLHGFETVGEWIAAPECEKLLFEMIDREIIPTIKSDKEALKKYANDVLDRFRNPFVSHKLSDISLNSIAKLKSRLLPILIDYREITGHYPPKTSLCLLALLLFYLRNPGKIKDSEEIKTWFEHASQSHSEIENLKTSLSHWLNLEWNLDFEFAYDKLI</sequence>
<organism evidence="5 6">
    <name type="scientific">Algoriphagus boritolerans DSM 17298 = JCM 18970</name>
    <dbReference type="NCBI Taxonomy" id="1120964"/>
    <lineage>
        <taxon>Bacteria</taxon>
        <taxon>Pseudomonadati</taxon>
        <taxon>Bacteroidota</taxon>
        <taxon>Cytophagia</taxon>
        <taxon>Cytophagales</taxon>
        <taxon>Cyclobacteriaceae</taxon>
        <taxon>Algoriphagus</taxon>
    </lineage>
</organism>
<dbReference type="AlphaFoldDB" id="A0A1H5TXC3"/>
<dbReference type="PRINTS" id="PR00084">
    <property type="entry name" value="MTLDHDRGNASE"/>
</dbReference>
<dbReference type="Pfam" id="PF01232">
    <property type="entry name" value="Mannitol_dh"/>
    <property type="match status" value="1"/>
</dbReference>
<dbReference type="InterPro" id="IPR023027">
    <property type="entry name" value="Mannitol_DH_CS"/>
</dbReference>
<evidence type="ECO:0000256" key="2">
    <source>
        <dbReference type="ARBA" id="ARBA00023027"/>
    </source>
</evidence>
<dbReference type="NCBIfam" id="NF002969">
    <property type="entry name" value="PRK03643.1"/>
    <property type="match status" value="1"/>
</dbReference>
<dbReference type="InterPro" id="IPR013118">
    <property type="entry name" value="Mannitol_DH_C"/>
</dbReference>
<dbReference type="SUPFAM" id="SSF51735">
    <property type="entry name" value="NAD(P)-binding Rossmann-fold domains"/>
    <property type="match status" value="1"/>
</dbReference>
<dbReference type="OrthoDB" id="9768714at2"/>
<keyword evidence="6" id="KW-1185">Reference proteome</keyword>
<dbReference type="SUPFAM" id="SSF48179">
    <property type="entry name" value="6-phosphogluconate dehydrogenase C-terminal domain-like"/>
    <property type="match status" value="1"/>
</dbReference>
<dbReference type="InterPro" id="IPR000669">
    <property type="entry name" value="Mannitol_DH"/>
</dbReference>
<dbReference type="Proteomes" id="UP000236736">
    <property type="component" value="Unassembled WGS sequence"/>
</dbReference>
<evidence type="ECO:0000259" key="3">
    <source>
        <dbReference type="Pfam" id="PF01232"/>
    </source>
</evidence>
<feature type="domain" description="Mannitol dehydrogenase N-terminal" evidence="3">
    <location>
        <begin position="7"/>
        <end position="233"/>
    </location>
</feature>
<dbReference type="InterPro" id="IPR013328">
    <property type="entry name" value="6PGD_dom2"/>
</dbReference>
<dbReference type="RefSeq" id="WP_103923648.1">
    <property type="nucleotide sequence ID" value="NZ_BBFN01000002.1"/>
</dbReference>
<dbReference type="PANTHER" id="PTHR30524:SF0">
    <property type="entry name" value="ALTRONATE OXIDOREDUCTASE-RELATED"/>
    <property type="match status" value="1"/>
</dbReference>
<proteinExistence type="predicted"/>
<dbReference type="GO" id="GO:0008926">
    <property type="term" value="F:mannitol-1-phosphate 5-dehydrogenase activity"/>
    <property type="evidence" value="ECO:0007669"/>
    <property type="project" value="TreeGrafter"/>
</dbReference>
<dbReference type="InterPro" id="IPR036291">
    <property type="entry name" value="NAD(P)-bd_dom_sf"/>
</dbReference>
<feature type="domain" description="Mannitol dehydrogenase C-terminal" evidence="4">
    <location>
        <begin position="253"/>
        <end position="408"/>
    </location>
</feature>
<dbReference type="EMBL" id="FNVR01000003">
    <property type="protein sequence ID" value="SEF66691.1"/>
    <property type="molecule type" value="Genomic_DNA"/>
</dbReference>
<gene>
    <name evidence="5" type="ORF">SAMN03080598_00958</name>
</gene>
<dbReference type="Gene3D" id="1.10.1040.10">
    <property type="entry name" value="N-(1-d-carboxylethyl)-l-norvaline Dehydrogenase, domain 2"/>
    <property type="match status" value="1"/>
</dbReference>
<keyword evidence="2" id="KW-0520">NAD</keyword>
<evidence type="ECO:0000313" key="5">
    <source>
        <dbReference type="EMBL" id="SEF66691.1"/>
    </source>
</evidence>
<dbReference type="Pfam" id="PF08125">
    <property type="entry name" value="Mannitol_dh_C"/>
    <property type="match status" value="1"/>
</dbReference>
<name>A0A1H5TXC3_9BACT</name>
<evidence type="ECO:0000313" key="6">
    <source>
        <dbReference type="Proteomes" id="UP000236736"/>
    </source>
</evidence>
<reference evidence="6" key="1">
    <citation type="submission" date="2016-10" db="EMBL/GenBank/DDBJ databases">
        <authorList>
            <person name="Varghese N."/>
            <person name="Submissions S."/>
        </authorList>
    </citation>
    <scope>NUCLEOTIDE SEQUENCE [LARGE SCALE GENOMIC DNA]</scope>
    <source>
        <strain evidence="6">DSM 17298</strain>
    </source>
</reference>
<dbReference type="GO" id="GO:0019592">
    <property type="term" value="P:mannitol catabolic process"/>
    <property type="evidence" value="ECO:0007669"/>
    <property type="project" value="TreeGrafter"/>
</dbReference>
<accession>A0A1H5TXC3</accession>
<protein>
    <submittedName>
        <fullName evidence="5">Tagaturonate reductase</fullName>
    </submittedName>
</protein>
<dbReference type="InterPro" id="IPR013131">
    <property type="entry name" value="Mannitol_DH_N"/>
</dbReference>
<evidence type="ECO:0000259" key="4">
    <source>
        <dbReference type="Pfam" id="PF08125"/>
    </source>
</evidence>
<evidence type="ECO:0000256" key="1">
    <source>
        <dbReference type="ARBA" id="ARBA00023002"/>
    </source>
</evidence>
<keyword evidence="1" id="KW-0560">Oxidoreductase</keyword>
<dbReference type="Gene3D" id="3.40.50.720">
    <property type="entry name" value="NAD(P)-binding Rossmann-like Domain"/>
    <property type="match status" value="1"/>
</dbReference>
<dbReference type="GO" id="GO:0005829">
    <property type="term" value="C:cytosol"/>
    <property type="evidence" value="ECO:0007669"/>
    <property type="project" value="TreeGrafter"/>
</dbReference>
<dbReference type="PROSITE" id="PS00974">
    <property type="entry name" value="MANNITOL_DHGENASE"/>
    <property type="match status" value="1"/>
</dbReference>
<dbReference type="STRING" id="1120964.GCA_001313265_00569"/>
<dbReference type="InterPro" id="IPR008927">
    <property type="entry name" value="6-PGluconate_DH-like_C_sf"/>
</dbReference>